<evidence type="ECO:0000313" key="9">
    <source>
        <dbReference type="EMBL" id="MDN4616454.1"/>
    </source>
</evidence>
<keyword evidence="3 5" id="KW-0238">DNA-binding</keyword>
<name>A0ABT8KJE3_9MICO</name>
<evidence type="ECO:0000256" key="5">
    <source>
        <dbReference type="PROSITE-ProRule" id="PRU01248"/>
    </source>
</evidence>
<dbReference type="PROSITE" id="PS51900">
    <property type="entry name" value="CB"/>
    <property type="match status" value="1"/>
</dbReference>
<feature type="region of interest" description="Disordered" evidence="6">
    <location>
        <begin position="416"/>
        <end position="438"/>
    </location>
</feature>
<keyword evidence="10" id="KW-1185">Reference proteome</keyword>
<dbReference type="RefSeq" id="WP_301209634.1">
    <property type="nucleotide sequence ID" value="NZ_JAROCF010000002.1"/>
</dbReference>
<protein>
    <submittedName>
        <fullName evidence="9">Tyrosine-type recombinase/integrase</fullName>
    </submittedName>
</protein>
<dbReference type="Gene3D" id="1.10.443.10">
    <property type="entry name" value="Intergrase catalytic core"/>
    <property type="match status" value="1"/>
</dbReference>
<keyword evidence="2" id="KW-0229">DNA integration</keyword>
<dbReference type="PANTHER" id="PTHR30629">
    <property type="entry name" value="PROPHAGE INTEGRASE"/>
    <property type="match status" value="1"/>
</dbReference>
<keyword evidence="4" id="KW-0233">DNA recombination</keyword>
<evidence type="ECO:0000259" key="8">
    <source>
        <dbReference type="PROSITE" id="PS51900"/>
    </source>
</evidence>
<dbReference type="InterPro" id="IPR002104">
    <property type="entry name" value="Integrase_catalytic"/>
</dbReference>
<feature type="domain" description="Tyr recombinase" evidence="7">
    <location>
        <begin position="172"/>
        <end position="408"/>
    </location>
</feature>
<evidence type="ECO:0000256" key="2">
    <source>
        <dbReference type="ARBA" id="ARBA00022908"/>
    </source>
</evidence>
<dbReference type="InterPro" id="IPR004107">
    <property type="entry name" value="Integrase_SAM-like_N"/>
</dbReference>
<gene>
    <name evidence="9" type="ORF">P5G50_18555</name>
</gene>
<evidence type="ECO:0000259" key="7">
    <source>
        <dbReference type="PROSITE" id="PS51898"/>
    </source>
</evidence>
<sequence>MPRKQWYLRYPKDTSLPLKYYYVWVELPKHEGGRRRIPVRSKDITELKIKLEQKQQDLRERGDLYTNDMTVQQWFRYWLEIVRKERRPKTVDGYKSVTNQWIIPTIGTVKLEKLTANHLRQVERAMLAAGKSSTYAKNAHAVMSRALEIALREGRVGRNVAKLMDAPRKARNDQQAFEVDEVVKVLGHISEDKVFGARWATALLTGARRGEVIGLERNRVGDDLDLSWQLQRIIWAHGCGDPVGKTDKGRDIYPCEQKTGHSCPKRRLHIPSDYEYRHIDGGLYWTRPKSSAGWRIIPLVEPLRSILERHIAGTPNNPWGLVFTWTNQDGEQRPIDPDADTRLWRRVLADTGIDKDVPLHGLRHTAVDLLYEAGVSEDLIPLIVGHSDRAMSRSYKTRSKAQQARIRKALEQVSTLLSSPTGARSGTSAAIESTPRAQ</sequence>
<feature type="domain" description="Core-binding (CB)" evidence="8">
    <location>
        <begin position="69"/>
        <end position="151"/>
    </location>
</feature>
<evidence type="ECO:0000256" key="6">
    <source>
        <dbReference type="SAM" id="MobiDB-lite"/>
    </source>
</evidence>
<accession>A0ABT8KJE3</accession>
<dbReference type="Pfam" id="PF00589">
    <property type="entry name" value="Phage_integrase"/>
    <property type="match status" value="1"/>
</dbReference>
<dbReference type="Gene3D" id="1.10.150.130">
    <property type="match status" value="1"/>
</dbReference>
<reference evidence="9" key="1">
    <citation type="submission" date="2023-06" db="EMBL/GenBank/DDBJ databases">
        <title>MT1 and MT2 Draft Genomes of Novel Species.</title>
        <authorList>
            <person name="Venkateswaran K."/>
        </authorList>
    </citation>
    <scope>NUCLEOTIDE SEQUENCE</scope>
    <source>
        <strain evidence="9">F6_8S_P_1B</strain>
    </source>
</reference>
<dbReference type="InterPro" id="IPR010998">
    <property type="entry name" value="Integrase_recombinase_N"/>
</dbReference>
<dbReference type="Proteomes" id="UP001174208">
    <property type="component" value="Unassembled WGS sequence"/>
</dbReference>
<evidence type="ECO:0000256" key="1">
    <source>
        <dbReference type="ARBA" id="ARBA00008857"/>
    </source>
</evidence>
<dbReference type="Pfam" id="PF14659">
    <property type="entry name" value="Phage_int_SAM_3"/>
    <property type="match status" value="1"/>
</dbReference>
<evidence type="ECO:0000313" key="10">
    <source>
        <dbReference type="Proteomes" id="UP001174208"/>
    </source>
</evidence>
<proteinExistence type="inferred from homology"/>
<dbReference type="SUPFAM" id="SSF56349">
    <property type="entry name" value="DNA breaking-rejoining enzymes"/>
    <property type="match status" value="1"/>
</dbReference>
<dbReference type="PROSITE" id="PS51898">
    <property type="entry name" value="TYR_RECOMBINASE"/>
    <property type="match status" value="1"/>
</dbReference>
<dbReference type="InterPro" id="IPR044068">
    <property type="entry name" value="CB"/>
</dbReference>
<organism evidence="9 10">
    <name type="scientific">Leifsonia williamsii</name>
    <dbReference type="NCBI Taxonomy" id="3035919"/>
    <lineage>
        <taxon>Bacteria</taxon>
        <taxon>Bacillati</taxon>
        <taxon>Actinomycetota</taxon>
        <taxon>Actinomycetes</taxon>
        <taxon>Micrococcales</taxon>
        <taxon>Microbacteriaceae</taxon>
        <taxon>Leifsonia</taxon>
    </lineage>
</organism>
<dbReference type="InterPro" id="IPR013762">
    <property type="entry name" value="Integrase-like_cat_sf"/>
</dbReference>
<comment type="similarity">
    <text evidence="1">Belongs to the 'phage' integrase family.</text>
</comment>
<dbReference type="PANTHER" id="PTHR30629:SF2">
    <property type="entry name" value="PROPHAGE INTEGRASE INTS-RELATED"/>
    <property type="match status" value="1"/>
</dbReference>
<evidence type="ECO:0000256" key="3">
    <source>
        <dbReference type="ARBA" id="ARBA00023125"/>
    </source>
</evidence>
<evidence type="ECO:0000256" key="4">
    <source>
        <dbReference type="ARBA" id="ARBA00023172"/>
    </source>
</evidence>
<dbReference type="InterPro" id="IPR050808">
    <property type="entry name" value="Phage_Integrase"/>
</dbReference>
<comment type="caution">
    <text evidence="9">The sequence shown here is derived from an EMBL/GenBank/DDBJ whole genome shotgun (WGS) entry which is preliminary data.</text>
</comment>
<dbReference type="EMBL" id="JAROCF010000002">
    <property type="protein sequence ID" value="MDN4616454.1"/>
    <property type="molecule type" value="Genomic_DNA"/>
</dbReference>
<dbReference type="InterPro" id="IPR011010">
    <property type="entry name" value="DNA_brk_join_enz"/>
</dbReference>